<sequence>MNNPPGDPMTIGIVTALRGAVVCVRLTGDVCLPGESELDRAAVHLAATGCRSVYVDLAGVTFAGSVLANFLCALSTRSSLVLCGPSPLVQRIIEVTGLDRVARIVDRLPADWAVEGTLASATT</sequence>
<dbReference type="AlphaFoldDB" id="A0A841BG83"/>
<dbReference type="Proteomes" id="UP000587527">
    <property type="component" value="Unassembled WGS sequence"/>
</dbReference>
<dbReference type="EMBL" id="JACHMN010000002">
    <property type="protein sequence ID" value="MBB5868097.1"/>
    <property type="molecule type" value="Genomic_DNA"/>
</dbReference>
<feature type="domain" description="STAS" evidence="1">
    <location>
        <begin position="21"/>
        <end position="121"/>
    </location>
</feature>
<dbReference type="Gene3D" id="3.30.750.24">
    <property type="entry name" value="STAS domain"/>
    <property type="match status" value="1"/>
</dbReference>
<protein>
    <submittedName>
        <fullName evidence="2">Anti-anti-sigma factor</fullName>
    </submittedName>
</protein>
<accession>A0A841BG83</accession>
<dbReference type="PROSITE" id="PS50801">
    <property type="entry name" value="STAS"/>
    <property type="match status" value="1"/>
</dbReference>
<dbReference type="SUPFAM" id="SSF52091">
    <property type="entry name" value="SpoIIaa-like"/>
    <property type="match status" value="1"/>
</dbReference>
<proteinExistence type="predicted"/>
<evidence type="ECO:0000313" key="2">
    <source>
        <dbReference type="EMBL" id="MBB5868097.1"/>
    </source>
</evidence>
<dbReference type="InterPro" id="IPR002645">
    <property type="entry name" value="STAS_dom"/>
</dbReference>
<evidence type="ECO:0000259" key="1">
    <source>
        <dbReference type="PROSITE" id="PS50801"/>
    </source>
</evidence>
<comment type="caution">
    <text evidence="2">The sequence shown here is derived from an EMBL/GenBank/DDBJ whole genome shotgun (WGS) entry which is preliminary data.</text>
</comment>
<dbReference type="CDD" id="cd07043">
    <property type="entry name" value="STAS_anti-anti-sigma_factors"/>
    <property type="match status" value="1"/>
</dbReference>
<evidence type="ECO:0000313" key="3">
    <source>
        <dbReference type="Proteomes" id="UP000587527"/>
    </source>
</evidence>
<gene>
    <name evidence="2" type="ORF">F4553_001476</name>
</gene>
<dbReference type="RefSeq" id="WP_184833777.1">
    <property type="nucleotide sequence ID" value="NZ_JACHMN010000002.1"/>
</dbReference>
<organism evidence="2 3">
    <name type="scientific">Allocatelliglobosispora scoriae</name>
    <dbReference type="NCBI Taxonomy" id="643052"/>
    <lineage>
        <taxon>Bacteria</taxon>
        <taxon>Bacillati</taxon>
        <taxon>Actinomycetota</taxon>
        <taxon>Actinomycetes</taxon>
        <taxon>Micromonosporales</taxon>
        <taxon>Micromonosporaceae</taxon>
        <taxon>Allocatelliglobosispora</taxon>
    </lineage>
</organism>
<reference evidence="2 3" key="1">
    <citation type="submission" date="2020-08" db="EMBL/GenBank/DDBJ databases">
        <title>Sequencing the genomes of 1000 actinobacteria strains.</title>
        <authorList>
            <person name="Klenk H.-P."/>
        </authorList>
    </citation>
    <scope>NUCLEOTIDE SEQUENCE [LARGE SCALE GENOMIC DNA]</scope>
    <source>
        <strain evidence="2 3">DSM 45362</strain>
    </source>
</reference>
<name>A0A841BG83_9ACTN</name>
<dbReference type="InterPro" id="IPR058548">
    <property type="entry name" value="MlaB-like_STAS"/>
</dbReference>
<dbReference type="InterPro" id="IPR036513">
    <property type="entry name" value="STAS_dom_sf"/>
</dbReference>
<keyword evidence="3" id="KW-1185">Reference proteome</keyword>
<dbReference type="Pfam" id="PF13466">
    <property type="entry name" value="STAS_2"/>
    <property type="match status" value="1"/>
</dbReference>